<keyword evidence="6 8" id="KW-0067">ATP-binding</keyword>
<keyword evidence="2 8" id="KW-0436">Ligase</keyword>
<dbReference type="Proteomes" id="UP000510822">
    <property type="component" value="Chromosome"/>
</dbReference>
<evidence type="ECO:0000256" key="5">
    <source>
        <dbReference type="ARBA" id="ARBA00022756"/>
    </source>
</evidence>
<dbReference type="GO" id="GO:0000287">
    <property type="term" value="F:magnesium ion binding"/>
    <property type="evidence" value="ECO:0007669"/>
    <property type="project" value="UniProtKB-UniRule"/>
</dbReference>
<feature type="binding site" evidence="8">
    <location>
        <begin position="116"/>
        <end position="119"/>
    </location>
    <ligand>
        <name>ATP</name>
        <dbReference type="ChEBI" id="CHEBI:30616"/>
    </ligand>
</feature>
<comment type="cofactor">
    <cofactor evidence="8">
        <name>Mg(2+)</name>
        <dbReference type="ChEBI" id="CHEBI:18420"/>
    </cofactor>
</comment>
<keyword evidence="5 8" id="KW-0093">Biotin biosynthesis</keyword>
<dbReference type="GO" id="GO:0004141">
    <property type="term" value="F:dethiobiotin synthase activity"/>
    <property type="evidence" value="ECO:0007669"/>
    <property type="project" value="UniProtKB-UniRule"/>
</dbReference>
<sequence>MASRYFITGTDTEVGKTIATVQLLRSLNQNNIPAIGMKPAASGCLAQGDILINEDVELQRAASPIDAPLDLVSPYRFLPAISPHLAAQEAGIAIDLHHLVQCAADLQNYAQTVIIEGAGGWFAPLSDSEYIADLAIALKAPVILVVGMRLGCINHALLTAQAINQAGLQLAGWIANCIDPQMARYGENLAYLKANLAAPLLDEILHSPNAATGCLNPQAITRLKLQNV</sequence>
<feature type="binding site" evidence="8">
    <location>
        <position position="42"/>
    </location>
    <ligand>
        <name>substrate</name>
    </ligand>
</feature>
<feature type="binding site" evidence="8">
    <location>
        <begin position="13"/>
        <end position="18"/>
    </location>
    <ligand>
        <name>ATP</name>
        <dbReference type="ChEBI" id="CHEBI:30616"/>
    </ligand>
</feature>
<proteinExistence type="inferred from homology"/>
<evidence type="ECO:0000313" key="9">
    <source>
        <dbReference type="EMBL" id="QLI83126.1"/>
    </source>
</evidence>
<dbReference type="AlphaFoldDB" id="A0A7D5ZGE2"/>
<evidence type="ECO:0000256" key="7">
    <source>
        <dbReference type="ARBA" id="ARBA00022842"/>
    </source>
</evidence>
<dbReference type="PANTHER" id="PTHR43210:SF5">
    <property type="entry name" value="DETHIOBIOTIN SYNTHETASE"/>
    <property type="match status" value="1"/>
</dbReference>
<dbReference type="PIRSF" id="PIRSF006755">
    <property type="entry name" value="DTB_synth"/>
    <property type="match status" value="1"/>
</dbReference>
<comment type="catalytic activity">
    <reaction evidence="8">
        <text>(7R,8S)-7,8-diammoniononanoate + CO2 + ATP = (4R,5S)-dethiobiotin + ADP + phosphate + 3 H(+)</text>
        <dbReference type="Rhea" id="RHEA:15805"/>
        <dbReference type="ChEBI" id="CHEBI:15378"/>
        <dbReference type="ChEBI" id="CHEBI:16526"/>
        <dbReference type="ChEBI" id="CHEBI:30616"/>
        <dbReference type="ChEBI" id="CHEBI:43474"/>
        <dbReference type="ChEBI" id="CHEBI:149469"/>
        <dbReference type="ChEBI" id="CHEBI:149473"/>
        <dbReference type="ChEBI" id="CHEBI:456216"/>
        <dbReference type="EC" id="6.3.3.3"/>
    </reaction>
</comment>
<keyword evidence="7 8" id="KW-0460">Magnesium</keyword>
<accession>A0A7D5ZGE2</accession>
<feature type="binding site" evidence="8">
    <location>
        <position position="17"/>
    </location>
    <ligand>
        <name>Mg(2+)</name>
        <dbReference type="ChEBI" id="CHEBI:18420"/>
    </ligand>
</feature>
<comment type="function">
    <text evidence="8">Catalyzes a mechanistically unusual reaction, the ATP-dependent insertion of CO2 between the N7 and N8 nitrogen atoms of 7,8-diaminopelargonic acid (DAPA, also called 7,8-diammoniononanoate) to form a ureido ring.</text>
</comment>
<dbReference type="NCBIfam" id="TIGR00347">
    <property type="entry name" value="bioD"/>
    <property type="match status" value="1"/>
</dbReference>
<dbReference type="CDD" id="cd03109">
    <property type="entry name" value="DTBS"/>
    <property type="match status" value="1"/>
</dbReference>
<feature type="binding site" evidence="8">
    <location>
        <position position="209"/>
    </location>
    <ligand>
        <name>ATP</name>
        <dbReference type="ChEBI" id="CHEBI:30616"/>
    </ligand>
</feature>
<evidence type="ECO:0000256" key="1">
    <source>
        <dbReference type="ARBA" id="ARBA00022490"/>
    </source>
</evidence>
<gene>
    <name evidence="8 9" type="primary">bioD</name>
    <name evidence="9" type="ORF">HZU75_00395</name>
</gene>
<keyword evidence="1 8" id="KW-0963">Cytoplasm</keyword>
<evidence type="ECO:0000256" key="2">
    <source>
        <dbReference type="ARBA" id="ARBA00022598"/>
    </source>
</evidence>
<comment type="similarity">
    <text evidence="8">Belongs to the dethiobiotin synthetase family.</text>
</comment>
<feature type="binding site" evidence="8">
    <location>
        <position position="116"/>
    </location>
    <ligand>
        <name>Mg(2+)</name>
        <dbReference type="ChEBI" id="CHEBI:18420"/>
    </ligand>
</feature>
<dbReference type="SUPFAM" id="SSF52540">
    <property type="entry name" value="P-loop containing nucleoside triphosphate hydrolases"/>
    <property type="match status" value="1"/>
</dbReference>
<evidence type="ECO:0000256" key="4">
    <source>
        <dbReference type="ARBA" id="ARBA00022741"/>
    </source>
</evidence>
<dbReference type="PANTHER" id="PTHR43210">
    <property type="entry name" value="DETHIOBIOTIN SYNTHETASE"/>
    <property type="match status" value="1"/>
</dbReference>
<dbReference type="UniPathway" id="UPA00078">
    <property type="reaction ID" value="UER00161"/>
</dbReference>
<dbReference type="InterPro" id="IPR004472">
    <property type="entry name" value="DTB_synth_BioD"/>
</dbReference>
<dbReference type="EMBL" id="CP058952">
    <property type="protein sequence ID" value="QLI83126.1"/>
    <property type="molecule type" value="Genomic_DNA"/>
</dbReference>
<evidence type="ECO:0000256" key="3">
    <source>
        <dbReference type="ARBA" id="ARBA00022723"/>
    </source>
</evidence>
<organism evidence="9 10">
    <name type="scientific">Chitinibacter fontanus</name>
    <dbReference type="NCBI Taxonomy" id="1737446"/>
    <lineage>
        <taxon>Bacteria</taxon>
        <taxon>Pseudomonadati</taxon>
        <taxon>Pseudomonadota</taxon>
        <taxon>Betaproteobacteria</taxon>
        <taxon>Neisseriales</taxon>
        <taxon>Chitinibacteraceae</taxon>
        <taxon>Chitinibacter</taxon>
    </lineage>
</organism>
<feature type="binding site" evidence="8">
    <location>
        <begin position="176"/>
        <end position="177"/>
    </location>
    <ligand>
        <name>ATP</name>
        <dbReference type="ChEBI" id="CHEBI:30616"/>
    </ligand>
</feature>
<dbReference type="GO" id="GO:0005524">
    <property type="term" value="F:ATP binding"/>
    <property type="evidence" value="ECO:0007669"/>
    <property type="project" value="UniProtKB-UniRule"/>
</dbReference>
<dbReference type="EC" id="6.3.3.3" evidence="8"/>
<comment type="subcellular location">
    <subcellularLocation>
        <location evidence="8">Cytoplasm</location>
    </subcellularLocation>
</comment>
<comment type="subunit">
    <text evidence="8">Homodimer.</text>
</comment>
<dbReference type="FunFam" id="3.40.50.300:FF:000292">
    <property type="entry name" value="ATP-dependent dethiobiotin synthetase BioD"/>
    <property type="match status" value="1"/>
</dbReference>
<reference evidence="9 10" key="1">
    <citation type="journal article" date="2016" name="Int. J. Syst. Evol. Microbiol.">
        <title>Chitinibacter fontanus sp. nov., isolated from a spring.</title>
        <authorList>
            <person name="Sheu S.Y."/>
            <person name="Li Y.S."/>
            <person name="Young C.C."/>
            <person name="Chen W.M."/>
        </authorList>
    </citation>
    <scope>NUCLEOTIDE SEQUENCE [LARGE SCALE GENOMIC DNA]</scope>
    <source>
        <strain evidence="9 10">STM-7</strain>
    </source>
</reference>
<name>A0A7D5ZGE2_9NEIS</name>
<keyword evidence="4 8" id="KW-0547">Nucleotide-binding</keyword>
<comment type="caution">
    <text evidence="8">Lacks conserved residue(s) required for the propagation of feature annotation.</text>
</comment>
<keyword evidence="10" id="KW-1185">Reference proteome</keyword>
<feature type="binding site" evidence="8">
    <location>
        <position position="55"/>
    </location>
    <ligand>
        <name>ATP</name>
        <dbReference type="ChEBI" id="CHEBI:30616"/>
    </ligand>
</feature>
<feature type="active site" evidence="8">
    <location>
        <position position="38"/>
    </location>
</feature>
<protein>
    <recommendedName>
        <fullName evidence="8">ATP-dependent dethiobiotin synthetase BioD</fullName>
        <ecNumber evidence="8">6.3.3.3</ecNumber>
    </recommendedName>
    <alternativeName>
        <fullName evidence="8">DTB synthetase</fullName>
        <shortName evidence="8">DTBS</shortName>
    </alternativeName>
    <alternativeName>
        <fullName evidence="8">Dethiobiotin synthase</fullName>
    </alternativeName>
</protein>
<dbReference type="Gene3D" id="3.40.50.300">
    <property type="entry name" value="P-loop containing nucleotide triphosphate hydrolases"/>
    <property type="match status" value="1"/>
</dbReference>
<evidence type="ECO:0000256" key="6">
    <source>
        <dbReference type="ARBA" id="ARBA00022840"/>
    </source>
</evidence>
<evidence type="ECO:0000256" key="8">
    <source>
        <dbReference type="HAMAP-Rule" id="MF_00336"/>
    </source>
</evidence>
<dbReference type="GO" id="GO:0005829">
    <property type="term" value="C:cytosol"/>
    <property type="evidence" value="ECO:0007669"/>
    <property type="project" value="TreeGrafter"/>
</dbReference>
<dbReference type="HAMAP" id="MF_00336">
    <property type="entry name" value="BioD"/>
    <property type="match status" value="1"/>
</dbReference>
<dbReference type="GO" id="GO:0042803">
    <property type="term" value="F:protein homodimerization activity"/>
    <property type="evidence" value="ECO:0007669"/>
    <property type="project" value="UniProtKB-ARBA"/>
</dbReference>
<dbReference type="Pfam" id="PF13500">
    <property type="entry name" value="AAA_26"/>
    <property type="match status" value="1"/>
</dbReference>
<feature type="binding site" evidence="8">
    <location>
        <position position="55"/>
    </location>
    <ligand>
        <name>Mg(2+)</name>
        <dbReference type="ChEBI" id="CHEBI:18420"/>
    </ligand>
</feature>
<keyword evidence="3 8" id="KW-0479">Metal-binding</keyword>
<comment type="pathway">
    <text evidence="8">Cofactor biosynthesis; biotin biosynthesis; biotin from 7,8-diaminononanoate: step 1/2.</text>
</comment>
<dbReference type="InterPro" id="IPR027417">
    <property type="entry name" value="P-loop_NTPase"/>
</dbReference>
<evidence type="ECO:0000313" key="10">
    <source>
        <dbReference type="Proteomes" id="UP000510822"/>
    </source>
</evidence>
<dbReference type="KEGG" id="cfon:HZU75_00395"/>
<dbReference type="GO" id="GO:0009102">
    <property type="term" value="P:biotin biosynthetic process"/>
    <property type="evidence" value="ECO:0007669"/>
    <property type="project" value="UniProtKB-UniRule"/>
</dbReference>